<dbReference type="EMBL" id="CAUJNA010002469">
    <property type="protein sequence ID" value="CAJ1393082.1"/>
    <property type="molecule type" value="Genomic_DNA"/>
</dbReference>
<dbReference type="AlphaFoldDB" id="A0AA36ISC6"/>
<evidence type="ECO:0000313" key="2">
    <source>
        <dbReference type="Proteomes" id="UP001178507"/>
    </source>
</evidence>
<reference evidence="1" key="1">
    <citation type="submission" date="2023-08" db="EMBL/GenBank/DDBJ databases">
        <authorList>
            <person name="Chen Y."/>
            <person name="Shah S."/>
            <person name="Dougan E. K."/>
            <person name="Thang M."/>
            <person name="Chan C."/>
        </authorList>
    </citation>
    <scope>NUCLEOTIDE SEQUENCE</scope>
</reference>
<comment type="caution">
    <text evidence="1">The sequence shown here is derived from an EMBL/GenBank/DDBJ whole genome shotgun (WGS) entry which is preliminary data.</text>
</comment>
<dbReference type="Proteomes" id="UP001178507">
    <property type="component" value="Unassembled WGS sequence"/>
</dbReference>
<sequence>FFIQVSFTVANPSTPAPPTHRVLGIVAAADMPTGAAPAPPAPSPWWEGAGDSIGDAWNQFTSGDAAVGGAQQLLASCGLVAGRLLVRMPRILRCWAQADVRPMIWPVIFYHKFGPHTSGTARLTEVENASASSLRDLYLLILAATTLHVGN</sequence>
<name>A0AA36ISC6_9DINO</name>
<gene>
    <name evidence="1" type="ORF">EVOR1521_LOCUS18022</name>
</gene>
<keyword evidence="2" id="KW-1185">Reference proteome</keyword>
<feature type="non-terminal residue" evidence="1">
    <location>
        <position position="151"/>
    </location>
</feature>
<accession>A0AA36ISC6</accession>
<proteinExistence type="predicted"/>
<evidence type="ECO:0000313" key="1">
    <source>
        <dbReference type="EMBL" id="CAJ1393082.1"/>
    </source>
</evidence>
<protein>
    <submittedName>
        <fullName evidence="1">Uncharacterized protein</fullName>
    </submittedName>
</protein>
<organism evidence="1 2">
    <name type="scientific">Effrenium voratum</name>
    <dbReference type="NCBI Taxonomy" id="2562239"/>
    <lineage>
        <taxon>Eukaryota</taxon>
        <taxon>Sar</taxon>
        <taxon>Alveolata</taxon>
        <taxon>Dinophyceae</taxon>
        <taxon>Suessiales</taxon>
        <taxon>Symbiodiniaceae</taxon>
        <taxon>Effrenium</taxon>
    </lineage>
</organism>